<dbReference type="EMBL" id="JBHSWE010000001">
    <property type="protein sequence ID" value="MFC6672047.1"/>
    <property type="molecule type" value="Genomic_DNA"/>
</dbReference>
<dbReference type="InterPro" id="IPR010621">
    <property type="entry name" value="DUF1214"/>
</dbReference>
<comment type="caution">
    <text evidence="2">The sequence shown here is derived from an EMBL/GenBank/DDBJ whole genome shotgun (WGS) entry which is preliminary data.</text>
</comment>
<gene>
    <name evidence="2" type="ORF">ACFQDL_19740</name>
</gene>
<accession>A0ABW2A3T4</accession>
<name>A0ABW2A3T4_9GAMM</name>
<evidence type="ECO:0000313" key="2">
    <source>
        <dbReference type="EMBL" id="MFC6672047.1"/>
    </source>
</evidence>
<dbReference type="Pfam" id="PF06742">
    <property type="entry name" value="DUF1214"/>
    <property type="match status" value="2"/>
</dbReference>
<evidence type="ECO:0000313" key="3">
    <source>
        <dbReference type="Proteomes" id="UP001596422"/>
    </source>
</evidence>
<protein>
    <submittedName>
        <fullName evidence="2">DUF1214 domain-containing protein</fullName>
    </submittedName>
</protein>
<proteinExistence type="predicted"/>
<sequence>MTEDKMESALVSGELWHRFCDTLKRAGDQVLREEAPADPATRAEGFRYLSRLLRIGLEMHLEFADPDFPGFIKPSHETAKIGADNPDNLYLYARLNGAASYRIRGRRNSVHYLSLRTQKGGYESDGKMTETGFIDAGDLVLDAEGNFEIVVSAQPRPGNWLPMEADTNALVVRQTFHDRSREVGAELSIERIGADGSAPASEPAQLGTGLLRAADFVEGTARLFADWAQSYLPHPNRLQPADQALCQSVGGDPNIFYYHSYWSLADDEALLIELDRIPDCETWNLQVNNYWLESLDYRYHRICINKHNARYRDDGGVALVLSHRDPGLTNWLETAGHRDGTLCFRWVGAAEQVHPTTRVVKLDQLSADVA</sequence>
<keyword evidence="3" id="KW-1185">Reference proteome</keyword>
<evidence type="ECO:0000259" key="1">
    <source>
        <dbReference type="Pfam" id="PF06742"/>
    </source>
</evidence>
<dbReference type="Proteomes" id="UP001596422">
    <property type="component" value="Unassembled WGS sequence"/>
</dbReference>
<dbReference type="RefSeq" id="WP_379910515.1">
    <property type="nucleotide sequence ID" value="NZ_JBHSWE010000001.1"/>
</dbReference>
<feature type="domain" description="DUF1214" evidence="1">
    <location>
        <begin position="278"/>
        <end position="347"/>
    </location>
</feature>
<organism evidence="2 3">
    <name type="scientific">Marinobacterium aestuariivivens</name>
    <dbReference type="NCBI Taxonomy" id="1698799"/>
    <lineage>
        <taxon>Bacteria</taxon>
        <taxon>Pseudomonadati</taxon>
        <taxon>Pseudomonadota</taxon>
        <taxon>Gammaproteobacteria</taxon>
        <taxon>Oceanospirillales</taxon>
        <taxon>Oceanospirillaceae</taxon>
        <taxon>Marinobacterium</taxon>
    </lineage>
</organism>
<feature type="domain" description="DUF1214" evidence="1">
    <location>
        <begin position="94"/>
        <end position="173"/>
    </location>
</feature>
<reference evidence="3" key="1">
    <citation type="journal article" date="2019" name="Int. J. Syst. Evol. Microbiol.">
        <title>The Global Catalogue of Microorganisms (GCM) 10K type strain sequencing project: providing services to taxonomists for standard genome sequencing and annotation.</title>
        <authorList>
            <consortium name="The Broad Institute Genomics Platform"/>
            <consortium name="The Broad Institute Genome Sequencing Center for Infectious Disease"/>
            <person name="Wu L."/>
            <person name="Ma J."/>
        </authorList>
    </citation>
    <scope>NUCLEOTIDE SEQUENCE [LARGE SCALE GENOMIC DNA]</scope>
    <source>
        <strain evidence="3">NBRC 111756</strain>
    </source>
</reference>